<gene>
    <name evidence="2" type="ORF">GCM10009710_02790</name>
</gene>
<evidence type="ECO:0000259" key="1">
    <source>
        <dbReference type="Pfam" id="PF06983"/>
    </source>
</evidence>
<feature type="domain" description="PhnB-like" evidence="1">
    <location>
        <begin position="4"/>
        <end position="136"/>
    </location>
</feature>
<dbReference type="InterPro" id="IPR029068">
    <property type="entry name" value="Glyas_Bleomycin-R_OHBP_Dase"/>
</dbReference>
<keyword evidence="3" id="KW-1185">Reference proteome</keyword>
<dbReference type="Proteomes" id="UP001501057">
    <property type="component" value="Unassembled WGS sequence"/>
</dbReference>
<feature type="domain" description="PhnB-like" evidence="1">
    <location>
        <begin position="149"/>
        <end position="267"/>
    </location>
</feature>
<protein>
    <submittedName>
        <fullName evidence="2">VOC family protein</fullName>
    </submittedName>
</protein>
<proteinExistence type="predicted"/>
<dbReference type="Pfam" id="PF06983">
    <property type="entry name" value="3-dmu-9_3-mt"/>
    <property type="match status" value="2"/>
</dbReference>
<reference evidence="2 3" key="1">
    <citation type="journal article" date="2019" name="Int. J. Syst. Evol. Microbiol.">
        <title>The Global Catalogue of Microorganisms (GCM) 10K type strain sequencing project: providing services to taxonomists for standard genome sequencing and annotation.</title>
        <authorList>
            <consortium name="The Broad Institute Genomics Platform"/>
            <consortium name="The Broad Institute Genome Sequencing Center for Infectious Disease"/>
            <person name="Wu L."/>
            <person name="Ma J."/>
        </authorList>
    </citation>
    <scope>NUCLEOTIDE SEQUENCE [LARGE SCALE GENOMIC DNA]</scope>
    <source>
        <strain evidence="2 3">JCM 13518</strain>
    </source>
</reference>
<dbReference type="CDD" id="cd06588">
    <property type="entry name" value="PhnB_like"/>
    <property type="match status" value="2"/>
</dbReference>
<dbReference type="EMBL" id="BAAAME010000002">
    <property type="protein sequence ID" value="GAA1725453.1"/>
    <property type="molecule type" value="Genomic_DNA"/>
</dbReference>
<sequence>MSQTITPNLWFERDIEESISSYVALFDPVAPGGAEVTATSRYPTEGLLDFQEPMSGSVLTMDFRLGDTAFTAINGGPAFRPNASISFGVALAERADVDQVWAALSDGGHVLMDLGEYPFNPYYGWVEDRNGFSWQLSLAAADAGPRPFVVPSLLFAGDAVGQAGAALRHYVDVLGGEVGVQAPYPEPSGPAAAGDLMYADALLGDSLVSAMDSGVEMDAPFTEAVSFSVSCHGQEELDRVWAGLSRVPEAEQCGWCRDEFGVSWQVVPANLGELMQRPDAYAKLMAMHKIVIADF</sequence>
<dbReference type="Gene3D" id="3.10.180.10">
    <property type="entry name" value="2,3-Dihydroxybiphenyl 1,2-Dioxygenase, domain 1"/>
    <property type="match status" value="1"/>
</dbReference>
<dbReference type="RefSeq" id="WP_344196950.1">
    <property type="nucleotide sequence ID" value="NZ_BAAAME010000002.1"/>
</dbReference>
<organism evidence="2 3">
    <name type="scientific">Aeromicrobium alkaliterrae</name>
    <dbReference type="NCBI Taxonomy" id="302168"/>
    <lineage>
        <taxon>Bacteria</taxon>
        <taxon>Bacillati</taxon>
        <taxon>Actinomycetota</taxon>
        <taxon>Actinomycetes</taxon>
        <taxon>Propionibacteriales</taxon>
        <taxon>Nocardioidaceae</taxon>
        <taxon>Aeromicrobium</taxon>
    </lineage>
</organism>
<evidence type="ECO:0000313" key="3">
    <source>
        <dbReference type="Proteomes" id="UP001501057"/>
    </source>
</evidence>
<name>A0ABN2JFM8_9ACTN</name>
<dbReference type="Gene3D" id="3.30.720.100">
    <property type="match status" value="1"/>
</dbReference>
<dbReference type="Gene3D" id="3.30.720.110">
    <property type="match status" value="1"/>
</dbReference>
<dbReference type="SUPFAM" id="SSF54593">
    <property type="entry name" value="Glyoxalase/Bleomycin resistance protein/Dihydroxybiphenyl dioxygenase"/>
    <property type="match status" value="2"/>
</dbReference>
<dbReference type="PANTHER" id="PTHR33990">
    <property type="entry name" value="PROTEIN YJDN-RELATED"/>
    <property type="match status" value="1"/>
</dbReference>
<accession>A0ABN2JFM8</accession>
<comment type="caution">
    <text evidence="2">The sequence shown here is derived from an EMBL/GenBank/DDBJ whole genome shotgun (WGS) entry which is preliminary data.</text>
</comment>
<dbReference type="InterPro" id="IPR028973">
    <property type="entry name" value="PhnB-like"/>
</dbReference>
<evidence type="ECO:0000313" key="2">
    <source>
        <dbReference type="EMBL" id="GAA1725453.1"/>
    </source>
</evidence>